<dbReference type="GO" id="GO:0071039">
    <property type="term" value="P:nuclear polyadenylation-dependent CUT catabolic process"/>
    <property type="evidence" value="ECO:0007669"/>
    <property type="project" value="TreeGrafter"/>
</dbReference>
<evidence type="ECO:0000259" key="2">
    <source>
        <dbReference type="PROSITE" id="PS50967"/>
    </source>
</evidence>
<dbReference type="GO" id="GO:0071040">
    <property type="term" value="P:nuclear polyadenylation-dependent antisense transcript catabolic process"/>
    <property type="evidence" value="ECO:0007669"/>
    <property type="project" value="TreeGrafter"/>
</dbReference>
<dbReference type="GO" id="GO:0000467">
    <property type="term" value="P:exonucleolytic trimming to generate mature 3'-end of 5.8S rRNA from tricistronic rRNA transcript (SSU-rRNA, 5.8S rRNA, LSU-rRNA)"/>
    <property type="evidence" value="ECO:0007669"/>
    <property type="project" value="InterPro"/>
</dbReference>
<accession>A0A8J2L5L2</accession>
<dbReference type="InterPro" id="IPR045092">
    <property type="entry name" value="Rrp6-like"/>
</dbReference>
<feature type="compositionally biased region" description="Basic and acidic residues" evidence="1">
    <location>
        <begin position="319"/>
        <end position="332"/>
    </location>
</feature>
<dbReference type="GO" id="GO:0003727">
    <property type="term" value="F:single-stranded RNA binding"/>
    <property type="evidence" value="ECO:0007669"/>
    <property type="project" value="TreeGrafter"/>
</dbReference>
<dbReference type="GO" id="GO:0071038">
    <property type="term" value="P:TRAMP-dependent tRNA surveillance pathway"/>
    <property type="evidence" value="ECO:0007669"/>
    <property type="project" value="TreeGrafter"/>
</dbReference>
<dbReference type="PANTHER" id="PTHR12124">
    <property type="entry name" value="POLYMYOSITIS/SCLERODERMA AUTOANTIGEN-RELATED"/>
    <property type="match status" value="1"/>
</dbReference>
<reference evidence="3" key="1">
    <citation type="submission" date="2021-06" db="EMBL/GenBank/DDBJ databases">
        <authorList>
            <person name="Hodson N. C."/>
            <person name="Mongue J. A."/>
            <person name="Jaron S. K."/>
        </authorList>
    </citation>
    <scope>NUCLEOTIDE SEQUENCE</scope>
</reference>
<dbReference type="GO" id="GO:0071051">
    <property type="term" value="P:poly(A)-dependent snoRNA 3'-end processing"/>
    <property type="evidence" value="ECO:0007669"/>
    <property type="project" value="TreeGrafter"/>
</dbReference>
<dbReference type="InterPro" id="IPR002121">
    <property type="entry name" value="HRDC_dom"/>
</dbReference>
<sequence length="339" mass="39572">MITLIQLSTYEWDFFIDPFTLFTRVRSNLKDMLEDPSVIKVLHGCANDVRFLQRDFGIFIVGVIDTQMLFNVLKANPSGTMIKFDNMAKCFYKPNDLAYLSENEKAILTFADFRQRPLPKKILLYALADVHILIRIYFLMKEKVGYNGILQAAQQTSSLLLKKGLTYTIQRSEMPILTFKKSKELQAMNPNKRKLVEEILNWRLDLALRIDEKPEYLIKDQDLLELVSLEDKSPALMTILERISQYSESIELWKASLCKILSQGLKYLENMKATSCHNYGGNGHCAWGCLEDYSEENQKRYYRDNPQSKTAVNRRRRQQKQENKRIRNEQNSREGAPNE</sequence>
<evidence type="ECO:0000256" key="1">
    <source>
        <dbReference type="SAM" id="MobiDB-lite"/>
    </source>
</evidence>
<evidence type="ECO:0000313" key="3">
    <source>
        <dbReference type="EMBL" id="CAG7826671.1"/>
    </source>
</evidence>
<dbReference type="GO" id="GO:0000175">
    <property type="term" value="F:3'-5'-RNA exonuclease activity"/>
    <property type="evidence" value="ECO:0007669"/>
    <property type="project" value="InterPro"/>
</dbReference>
<dbReference type="InterPro" id="IPR002562">
    <property type="entry name" value="3'-5'_exonuclease_dom"/>
</dbReference>
<evidence type="ECO:0000313" key="4">
    <source>
        <dbReference type="Proteomes" id="UP000708208"/>
    </source>
</evidence>
<dbReference type="GO" id="GO:0071036">
    <property type="term" value="P:nuclear polyadenylation-dependent snoRNA catabolic process"/>
    <property type="evidence" value="ECO:0007669"/>
    <property type="project" value="TreeGrafter"/>
</dbReference>
<dbReference type="GO" id="GO:0071035">
    <property type="term" value="P:nuclear polyadenylation-dependent rRNA catabolic process"/>
    <property type="evidence" value="ECO:0007669"/>
    <property type="project" value="TreeGrafter"/>
</dbReference>
<dbReference type="OrthoDB" id="2250022at2759"/>
<dbReference type="GO" id="GO:0071037">
    <property type="term" value="P:nuclear polyadenylation-dependent snRNA catabolic process"/>
    <property type="evidence" value="ECO:0007669"/>
    <property type="project" value="TreeGrafter"/>
</dbReference>
<gene>
    <name evidence="3" type="ORF">AFUS01_LOCUS36715</name>
</gene>
<name>A0A8J2L5L2_9HEXA</name>
<dbReference type="GO" id="GO:0005730">
    <property type="term" value="C:nucleolus"/>
    <property type="evidence" value="ECO:0007669"/>
    <property type="project" value="TreeGrafter"/>
</dbReference>
<organism evidence="3 4">
    <name type="scientific">Allacma fusca</name>
    <dbReference type="NCBI Taxonomy" id="39272"/>
    <lineage>
        <taxon>Eukaryota</taxon>
        <taxon>Metazoa</taxon>
        <taxon>Ecdysozoa</taxon>
        <taxon>Arthropoda</taxon>
        <taxon>Hexapoda</taxon>
        <taxon>Collembola</taxon>
        <taxon>Symphypleona</taxon>
        <taxon>Sminthuridae</taxon>
        <taxon>Allacma</taxon>
    </lineage>
</organism>
<dbReference type="Pfam" id="PF01612">
    <property type="entry name" value="DNA_pol_A_exo1"/>
    <property type="match status" value="1"/>
</dbReference>
<dbReference type="AlphaFoldDB" id="A0A8J2L5L2"/>
<dbReference type="GO" id="GO:0071044">
    <property type="term" value="P:histone mRNA catabolic process"/>
    <property type="evidence" value="ECO:0007669"/>
    <property type="project" value="TreeGrafter"/>
</dbReference>
<feature type="domain" description="HRDC" evidence="2">
    <location>
        <begin position="189"/>
        <end position="271"/>
    </location>
</feature>
<proteinExistence type="predicted"/>
<comment type="caution">
    <text evidence="3">The sequence shown here is derived from an EMBL/GenBank/DDBJ whole genome shotgun (WGS) entry which is preliminary data.</text>
</comment>
<feature type="region of interest" description="Disordered" evidence="1">
    <location>
        <begin position="302"/>
        <end position="339"/>
    </location>
</feature>
<dbReference type="PANTHER" id="PTHR12124:SF47">
    <property type="entry name" value="EXOSOME COMPONENT 10"/>
    <property type="match status" value="1"/>
</dbReference>
<dbReference type="PROSITE" id="PS50967">
    <property type="entry name" value="HRDC"/>
    <property type="match status" value="1"/>
</dbReference>
<keyword evidence="4" id="KW-1185">Reference proteome</keyword>
<dbReference type="Proteomes" id="UP000708208">
    <property type="component" value="Unassembled WGS sequence"/>
</dbReference>
<dbReference type="GO" id="GO:0000176">
    <property type="term" value="C:nuclear exosome (RNase complex)"/>
    <property type="evidence" value="ECO:0007669"/>
    <property type="project" value="TreeGrafter"/>
</dbReference>
<dbReference type="EMBL" id="CAJVCH010540710">
    <property type="protein sequence ID" value="CAG7826671.1"/>
    <property type="molecule type" value="Genomic_DNA"/>
</dbReference>
<protein>
    <recommendedName>
        <fullName evidence="2">HRDC domain-containing protein</fullName>
    </recommendedName>
</protein>